<dbReference type="Proteomes" id="UP001321473">
    <property type="component" value="Unassembled WGS sequence"/>
</dbReference>
<dbReference type="AlphaFoldDB" id="A0AAQ4ET85"/>
<evidence type="ECO:0000313" key="2">
    <source>
        <dbReference type="Proteomes" id="UP001321473"/>
    </source>
</evidence>
<comment type="caution">
    <text evidence="1">The sequence shown here is derived from an EMBL/GenBank/DDBJ whole genome shotgun (WGS) entry which is preliminary data.</text>
</comment>
<organism evidence="1 2">
    <name type="scientific">Amblyomma americanum</name>
    <name type="common">Lone star tick</name>
    <dbReference type="NCBI Taxonomy" id="6943"/>
    <lineage>
        <taxon>Eukaryota</taxon>
        <taxon>Metazoa</taxon>
        <taxon>Ecdysozoa</taxon>
        <taxon>Arthropoda</taxon>
        <taxon>Chelicerata</taxon>
        <taxon>Arachnida</taxon>
        <taxon>Acari</taxon>
        <taxon>Parasitiformes</taxon>
        <taxon>Ixodida</taxon>
        <taxon>Ixodoidea</taxon>
        <taxon>Ixodidae</taxon>
        <taxon>Amblyomminae</taxon>
        <taxon>Amblyomma</taxon>
    </lineage>
</organism>
<proteinExistence type="predicted"/>
<accession>A0AAQ4ET85</accession>
<name>A0AAQ4ET85_AMBAM</name>
<dbReference type="EMBL" id="JARKHS020011301">
    <property type="protein sequence ID" value="KAK8777927.1"/>
    <property type="molecule type" value="Genomic_DNA"/>
</dbReference>
<reference evidence="1 2" key="1">
    <citation type="journal article" date="2023" name="Arcadia Sci">
        <title>De novo assembly of a long-read Amblyomma americanum tick genome.</title>
        <authorList>
            <person name="Chou S."/>
            <person name="Poskanzer K.E."/>
            <person name="Rollins M."/>
            <person name="Thuy-Boun P.S."/>
        </authorList>
    </citation>
    <scope>NUCLEOTIDE SEQUENCE [LARGE SCALE GENOMIC DNA]</scope>
    <source>
        <strain evidence="1">F_SG_1</strain>
        <tissue evidence="1">Salivary glands</tissue>
    </source>
</reference>
<gene>
    <name evidence="1" type="ORF">V5799_020733</name>
</gene>
<sequence length="94" mass="10737">MADEDPLAHIHQKLEESTRAFRLEIDMPPDWNVKAYNEGCFSSMPILATFDADVLTNDEKPIEDSIKYTEGATTPVEVEKPGARLYCRYNEEVE</sequence>
<protein>
    <submittedName>
        <fullName evidence="1">Uncharacterized protein</fullName>
    </submittedName>
</protein>
<evidence type="ECO:0000313" key="1">
    <source>
        <dbReference type="EMBL" id="KAK8777927.1"/>
    </source>
</evidence>
<keyword evidence="2" id="KW-1185">Reference proteome</keyword>